<dbReference type="SUPFAM" id="SSF49879">
    <property type="entry name" value="SMAD/FHA domain"/>
    <property type="match status" value="1"/>
</dbReference>
<dbReference type="InterPro" id="IPR008152">
    <property type="entry name" value="Clathrin_a/b/g-adaptin_app_Ig"/>
</dbReference>
<dbReference type="PROSITE" id="PS50006">
    <property type="entry name" value="FHA_DOMAIN"/>
    <property type="match status" value="1"/>
</dbReference>
<dbReference type="InParanoid" id="A0A507B735"/>
<comment type="function">
    <text evidence="7">May play a role in the regulation of membrane traffic through the trans-Golgi network.</text>
</comment>
<feature type="domain" description="FHA" evidence="10">
    <location>
        <begin position="875"/>
        <end position="938"/>
    </location>
</feature>
<dbReference type="GO" id="GO:0006895">
    <property type="term" value="P:Golgi to endosome transport"/>
    <property type="evidence" value="ECO:0007669"/>
    <property type="project" value="UniProtKB-ARBA"/>
</dbReference>
<evidence type="ECO:0000313" key="14">
    <source>
        <dbReference type="EMBL" id="TPX18122.1"/>
    </source>
</evidence>
<dbReference type="RefSeq" id="XP_030999833.1">
    <property type="nucleotide sequence ID" value="XM_031136842.1"/>
</dbReference>
<dbReference type="InterPro" id="IPR008153">
    <property type="entry name" value="GAE_dom"/>
</dbReference>
<dbReference type="GO" id="GO:0043328">
    <property type="term" value="P:protein transport to vacuole involved in ubiquitin-dependent protein catabolic process via the multivesicular body sorting pathway"/>
    <property type="evidence" value="ECO:0007669"/>
    <property type="project" value="TreeGrafter"/>
</dbReference>
<gene>
    <name evidence="14" type="ORF">E0L32_002631</name>
</gene>
<dbReference type="SMART" id="SM00240">
    <property type="entry name" value="FHA"/>
    <property type="match status" value="1"/>
</dbReference>
<dbReference type="Gene3D" id="1.20.58.160">
    <property type="match status" value="1"/>
</dbReference>
<dbReference type="PANTHER" id="PTHR47180">
    <property type="entry name" value="ADP-RIBOSYLATION FACTOR-BINDING PROTEIN GGA1-RELATED"/>
    <property type="match status" value="1"/>
</dbReference>
<dbReference type="FunFam" id="1.25.40.90:FF:000008">
    <property type="entry name" value="VHS domain protein"/>
    <property type="match status" value="1"/>
</dbReference>
<keyword evidence="4" id="KW-0653">Protein transport</keyword>
<dbReference type="InterPro" id="IPR008942">
    <property type="entry name" value="ENTH_VHS"/>
</dbReference>
<dbReference type="Pfam" id="PF02883">
    <property type="entry name" value="Alpha_adaptinC2"/>
    <property type="match status" value="1"/>
</dbReference>
<dbReference type="PANTHER" id="PTHR47180:SF1">
    <property type="entry name" value="ADP-RIBOSYLATION FACTOR-BINDING PROTEIN GGA1-RELATED"/>
    <property type="match status" value="1"/>
</dbReference>
<evidence type="ECO:0000256" key="2">
    <source>
        <dbReference type="ARBA" id="ARBA00011446"/>
    </source>
</evidence>
<reference evidence="14 15" key="1">
    <citation type="submission" date="2019-06" db="EMBL/GenBank/DDBJ databases">
        <title>Draft genome sequence of the filamentous fungus Phialemoniopsis curvata isolated from diesel fuel.</title>
        <authorList>
            <person name="Varaljay V.A."/>
            <person name="Lyon W.J."/>
            <person name="Crouch A.L."/>
            <person name="Drake C.E."/>
            <person name="Hollomon J.M."/>
            <person name="Nadeau L.J."/>
            <person name="Nunn H.S."/>
            <person name="Stevenson B.S."/>
            <person name="Bojanowski C.L."/>
            <person name="Crookes-Goodson W.J."/>
        </authorList>
    </citation>
    <scope>NUCLEOTIDE SEQUENCE [LARGE SCALE GENOMIC DNA]</scope>
    <source>
        <strain evidence="14 15">D216</strain>
    </source>
</reference>
<dbReference type="FunFam" id="2.60.200.20:FF:000038">
    <property type="entry name" value="FHA domain-containing protein SNIP1"/>
    <property type="match status" value="1"/>
</dbReference>
<dbReference type="Pfam" id="PF00498">
    <property type="entry name" value="FHA"/>
    <property type="match status" value="1"/>
</dbReference>
<dbReference type="GO" id="GO:0005802">
    <property type="term" value="C:trans-Golgi network"/>
    <property type="evidence" value="ECO:0007669"/>
    <property type="project" value="UniProtKB-ARBA"/>
</dbReference>
<evidence type="ECO:0000256" key="4">
    <source>
        <dbReference type="ARBA" id="ARBA00022927"/>
    </source>
</evidence>
<feature type="region of interest" description="Disordered" evidence="9">
    <location>
        <begin position="692"/>
        <end position="793"/>
    </location>
</feature>
<evidence type="ECO:0000259" key="13">
    <source>
        <dbReference type="PROSITE" id="PS50909"/>
    </source>
</evidence>
<dbReference type="PROSITE" id="PS50909">
    <property type="entry name" value="GAT"/>
    <property type="match status" value="1"/>
</dbReference>
<dbReference type="InterPro" id="IPR008984">
    <property type="entry name" value="SMAD_FHA_dom_sf"/>
</dbReference>
<evidence type="ECO:0000256" key="8">
    <source>
        <dbReference type="ARBA" id="ARBA00065344"/>
    </source>
</evidence>
<dbReference type="Proteomes" id="UP000319257">
    <property type="component" value="Unassembled WGS sequence"/>
</dbReference>
<organism evidence="14 15">
    <name type="scientific">Thyridium curvatum</name>
    <dbReference type="NCBI Taxonomy" id="1093900"/>
    <lineage>
        <taxon>Eukaryota</taxon>
        <taxon>Fungi</taxon>
        <taxon>Dikarya</taxon>
        <taxon>Ascomycota</taxon>
        <taxon>Pezizomycotina</taxon>
        <taxon>Sordariomycetes</taxon>
        <taxon>Sordariomycetidae</taxon>
        <taxon>Thyridiales</taxon>
        <taxon>Thyridiaceae</taxon>
        <taxon>Thyridium</taxon>
    </lineage>
</organism>
<comment type="caution">
    <text evidence="14">The sequence shown here is derived from an EMBL/GenBank/DDBJ whole genome shotgun (WGS) entry which is preliminary data.</text>
</comment>
<dbReference type="OrthoDB" id="2018246at2759"/>
<protein>
    <submittedName>
        <fullName evidence="14">Uncharacterized protein</fullName>
    </submittedName>
</protein>
<comment type="subunit">
    <text evidence="2">Component of the ESCRT-0 complex composed of HSE1 and VPS27.</text>
</comment>
<dbReference type="PROSITE" id="PS50180">
    <property type="entry name" value="GAE"/>
    <property type="match status" value="1"/>
</dbReference>
<dbReference type="GO" id="GO:0043130">
    <property type="term" value="F:ubiquitin binding"/>
    <property type="evidence" value="ECO:0007669"/>
    <property type="project" value="InterPro"/>
</dbReference>
<feature type="compositionally biased region" description="Low complexity" evidence="9">
    <location>
        <begin position="703"/>
        <end position="712"/>
    </location>
</feature>
<keyword evidence="3" id="KW-0813">Transport</keyword>
<dbReference type="GO" id="GO:0006896">
    <property type="term" value="P:Golgi to vacuole transport"/>
    <property type="evidence" value="ECO:0007669"/>
    <property type="project" value="TreeGrafter"/>
</dbReference>
<dbReference type="CDD" id="cd14235">
    <property type="entry name" value="GAT_GGA_fungi"/>
    <property type="match status" value="1"/>
</dbReference>
<dbReference type="SUPFAM" id="SSF49348">
    <property type="entry name" value="Clathrin adaptor appendage domain"/>
    <property type="match status" value="1"/>
</dbReference>
<dbReference type="Pfam" id="PF18308">
    <property type="entry name" value="GGA_N-GAT"/>
    <property type="match status" value="1"/>
</dbReference>
<feature type="region of interest" description="Disordered" evidence="9">
    <location>
        <begin position="447"/>
        <end position="525"/>
    </location>
</feature>
<dbReference type="SMART" id="SM00809">
    <property type="entry name" value="Alpha_adaptinC2"/>
    <property type="match status" value="1"/>
</dbReference>
<dbReference type="CDD" id="cd16998">
    <property type="entry name" value="VHS_GGA_fungi"/>
    <property type="match status" value="1"/>
</dbReference>
<dbReference type="InterPro" id="IPR013041">
    <property type="entry name" value="Clathrin_app_Ig-like_sf"/>
</dbReference>
<evidence type="ECO:0000256" key="5">
    <source>
        <dbReference type="ARBA" id="ARBA00023034"/>
    </source>
</evidence>
<dbReference type="InterPro" id="IPR002014">
    <property type="entry name" value="VHS_dom"/>
</dbReference>
<proteinExistence type="predicted"/>
<dbReference type="Gene3D" id="2.60.200.20">
    <property type="match status" value="1"/>
</dbReference>
<accession>A0A507B735</accession>
<dbReference type="SUPFAM" id="SSF89009">
    <property type="entry name" value="GAT-like domain"/>
    <property type="match status" value="1"/>
</dbReference>
<comment type="subunit">
    <text evidence="8">Binds to ARF1 and ARF2.</text>
</comment>
<evidence type="ECO:0000259" key="12">
    <source>
        <dbReference type="PROSITE" id="PS50180"/>
    </source>
</evidence>
<feature type="compositionally biased region" description="Basic and acidic residues" evidence="9">
    <location>
        <begin position="757"/>
        <end position="781"/>
    </location>
</feature>
<feature type="domain" description="GAE" evidence="12">
    <location>
        <begin position="523"/>
        <end position="639"/>
    </location>
</feature>
<dbReference type="FunFam" id="1.20.58.160:FF:000003">
    <property type="entry name" value="VHS domain protein"/>
    <property type="match status" value="1"/>
</dbReference>
<dbReference type="Gene3D" id="1.20.5.170">
    <property type="match status" value="1"/>
</dbReference>
<evidence type="ECO:0000313" key="15">
    <source>
        <dbReference type="Proteomes" id="UP000319257"/>
    </source>
</evidence>
<dbReference type="SUPFAM" id="SSF48464">
    <property type="entry name" value="ENTH/VHS domain"/>
    <property type="match status" value="1"/>
</dbReference>
<dbReference type="Pfam" id="PF00790">
    <property type="entry name" value="VHS"/>
    <property type="match status" value="1"/>
</dbReference>
<dbReference type="PROSITE" id="PS50179">
    <property type="entry name" value="VHS"/>
    <property type="match status" value="1"/>
</dbReference>
<evidence type="ECO:0000256" key="7">
    <source>
        <dbReference type="ARBA" id="ARBA00053552"/>
    </source>
</evidence>
<evidence type="ECO:0000259" key="10">
    <source>
        <dbReference type="PROSITE" id="PS50006"/>
    </source>
</evidence>
<dbReference type="FunCoup" id="A0A507B735">
    <property type="interactions" value="759"/>
</dbReference>
<keyword evidence="5" id="KW-0333">Golgi apparatus</keyword>
<dbReference type="InterPro" id="IPR041198">
    <property type="entry name" value="GGA_N-GAT"/>
</dbReference>
<dbReference type="Pfam" id="PF03127">
    <property type="entry name" value="GAT"/>
    <property type="match status" value="1"/>
</dbReference>
<feature type="domain" description="GAT" evidence="13">
    <location>
        <begin position="195"/>
        <end position="322"/>
    </location>
</feature>
<dbReference type="GO" id="GO:0005829">
    <property type="term" value="C:cytosol"/>
    <property type="evidence" value="ECO:0007669"/>
    <property type="project" value="GOC"/>
</dbReference>
<feature type="domain" description="VHS" evidence="11">
    <location>
        <begin position="32"/>
        <end position="168"/>
    </location>
</feature>
<comment type="subcellular location">
    <subcellularLocation>
        <location evidence="1">Golgi apparatus</location>
        <location evidence="1">trans-Golgi network</location>
    </subcellularLocation>
</comment>
<evidence type="ECO:0000256" key="6">
    <source>
        <dbReference type="ARBA" id="ARBA00023054"/>
    </source>
</evidence>
<dbReference type="GO" id="GO:0035091">
    <property type="term" value="F:phosphatidylinositol binding"/>
    <property type="evidence" value="ECO:0007669"/>
    <property type="project" value="InterPro"/>
</dbReference>
<dbReference type="EMBL" id="SKBQ01000011">
    <property type="protein sequence ID" value="TPX18122.1"/>
    <property type="molecule type" value="Genomic_DNA"/>
</dbReference>
<evidence type="ECO:0000256" key="9">
    <source>
        <dbReference type="SAM" id="MobiDB-lite"/>
    </source>
</evidence>
<dbReference type="SMART" id="SM00288">
    <property type="entry name" value="VHS"/>
    <property type="match status" value="1"/>
</dbReference>
<dbReference type="InterPro" id="IPR004152">
    <property type="entry name" value="GAT_dom"/>
</dbReference>
<dbReference type="Gene3D" id="2.60.40.1230">
    <property type="match status" value="1"/>
</dbReference>
<evidence type="ECO:0000256" key="1">
    <source>
        <dbReference type="ARBA" id="ARBA00004601"/>
    </source>
</evidence>
<dbReference type="FunFam" id="1.20.5.170:FF:000024">
    <property type="entry name" value="VHS domain-containing protein"/>
    <property type="match status" value="1"/>
</dbReference>
<name>A0A507B735_9PEZI</name>
<keyword evidence="15" id="KW-1185">Reference proteome</keyword>
<feature type="region of interest" description="Disordered" evidence="9">
    <location>
        <begin position="360"/>
        <end position="390"/>
    </location>
</feature>
<dbReference type="InterPro" id="IPR000253">
    <property type="entry name" value="FHA_dom"/>
</dbReference>
<feature type="compositionally biased region" description="Low complexity" evidence="9">
    <location>
        <begin position="474"/>
        <end position="490"/>
    </location>
</feature>
<evidence type="ECO:0000259" key="11">
    <source>
        <dbReference type="PROSITE" id="PS50179"/>
    </source>
</evidence>
<evidence type="ECO:0000256" key="3">
    <source>
        <dbReference type="ARBA" id="ARBA00022448"/>
    </source>
</evidence>
<keyword evidence="6" id="KW-0175">Coiled coil</keyword>
<dbReference type="GeneID" id="41970078"/>
<dbReference type="InterPro" id="IPR038425">
    <property type="entry name" value="GAT_sf"/>
</dbReference>
<sequence length="969" mass="105338">MEAASARYAARDRWGEAGHPAPSQLQRFIQGACSPENYEPNLALNLEISDLINSKKGSAPREAATAIVNYINHRNPNVALLALNLLDICVKNCGYPFHLQISTKEFLNELVRRFPERPPIRPTRVQMKILEAIEEWRGTICETSRYKEDLGFIRDMHRLLSYKGYTFPEVRREDAAVLNPSDNLKSAEEMEEEEREAQSAKLQELIRRGTPEDLQEANRLMKIMAGYDTRSKVDYRAKAAEEVSKIQAKARLLEERLESFKPGDKMQDGDVFHELASALSSAQPKIQKMCEEESDDHEAVAKLLEINDSIHRTVERYRLMKKGDVDGAQKIAAGAPVSTTTAGKSAANELSLIDFDAEAEAEADGAPAPGQASTQPGGLENDLLGLSIGEPSTFGQGGGISLGFGANANVPGPALLSSMTENNSAKGPVASPSPPAGAFSPFSTFSSALPASQTGTPQPNYQSSAFAPPPQPSSDPFASLKSPSLSSKPSTPAAVQQAGPSAVAGDEDEWSFSSALPPEVPSQPKEHSLVVSNSIVKIDLLANRGSAGGNAIALQFFFSNNTMQAVNELHFQIAVTKGYELQMQPQSGRTLEANQKQGITQSMEVWHAAGCPRSMRLQHFKTNVLDPSFFFHYYKAVFRCFCSAERIISSGETPDSHRELWTICPRAAAATATTGKGMTALVRAKIDREAQGEAAMMEETTDTIDTANTADAGQGRQNRKRAGHIIASTSARGTGAETETETETRIGSGSGIGIGIRTERESGRGSKRSARDDSPGDEARPVKRGGPLPSQADSYALVTTGEEPEPPKEKANFGNTGILAAASNVVTQADGSTITLKYHEPPEARKPPPKDEWKLFVFKGPEIVDTIELSLRSCWLVGRESAVVDLLAEHPSISKQHAVIQFRYIEKRNEYGDRVGRVRPYLIDLESANGSLLNKDKVPGSRYLELRDKDMVQFGHSSREYVIMLAPKA</sequence>
<dbReference type="InterPro" id="IPR052653">
    <property type="entry name" value="ARF-binding"/>
</dbReference>
<dbReference type="STRING" id="1093900.A0A507B735"/>
<dbReference type="CDD" id="cd22676">
    <property type="entry name" value="FHA_SNIP1_DDL-like"/>
    <property type="match status" value="1"/>
</dbReference>
<dbReference type="Gene3D" id="1.25.40.90">
    <property type="match status" value="1"/>
</dbReference>
<dbReference type="AlphaFoldDB" id="A0A507B735"/>